<dbReference type="NCBIfam" id="TIGR03089">
    <property type="entry name" value="TIGR03089 family protein"/>
    <property type="match status" value="1"/>
</dbReference>
<dbReference type="SUPFAM" id="SSF56801">
    <property type="entry name" value="Acetyl-CoA synthetase-like"/>
    <property type="match status" value="1"/>
</dbReference>
<dbReference type="EMBL" id="JAUQYP010000002">
    <property type="protein sequence ID" value="MDO8108569.1"/>
    <property type="molecule type" value="Genomic_DNA"/>
</dbReference>
<evidence type="ECO:0000313" key="2">
    <source>
        <dbReference type="EMBL" id="MDO8108569.1"/>
    </source>
</evidence>
<reference evidence="2 3" key="1">
    <citation type="submission" date="2023-07" db="EMBL/GenBank/DDBJ databases">
        <title>Description of novel actinomycetes strains, isolated from tidal flat sediment.</title>
        <authorList>
            <person name="Lu C."/>
        </authorList>
    </citation>
    <scope>NUCLEOTIDE SEQUENCE [LARGE SCALE GENOMIC DNA]</scope>
    <source>
        <strain evidence="2 3">SYSU T00b441</strain>
    </source>
</reference>
<dbReference type="Proteomes" id="UP001232536">
    <property type="component" value="Unassembled WGS sequence"/>
</dbReference>
<dbReference type="RefSeq" id="WP_304602261.1">
    <property type="nucleotide sequence ID" value="NZ_JAUQYO010000001.1"/>
</dbReference>
<evidence type="ECO:0000256" key="1">
    <source>
        <dbReference type="SAM" id="MobiDB-lite"/>
    </source>
</evidence>
<sequence length="248" mass="26030">MTSLPALLTRVAGRRNPCLTWYSEDERVELSGFVLANWVTKTTHLLVDELDVGPGRPVRVDLPAHWRGLVWSLAALRAGGTLVDHGPAAVVTDDPERWPDAADLVVVALPALARTAGSVPPGAIDANAAVMTYPDRPGAWAPAPADGLALAEAEVRHAELVDWATARAGWVHAGARVLAAGADPRDLLAVTLAALASDGSVVLGNAEWAATMLADRERRARLVESERVDVNLLPDDPDRGAPGAGGRA</sequence>
<comment type="caution">
    <text evidence="2">The sequence shown here is derived from an EMBL/GenBank/DDBJ whole genome shotgun (WGS) entry which is preliminary data.</text>
</comment>
<name>A0ABT9DCD5_9CELL</name>
<evidence type="ECO:0000313" key="3">
    <source>
        <dbReference type="Proteomes" id="UP001232536"/>
    </source>
</evidence>
<dbReference type="InterPro" id="IPR017523">
    <property type="entry name" value="Rv3268"/>
</dbReference>
<accession>A0ABT9DCD5</accession>
<keyword evidence="3" id="KW-1185">Reference proteome</keyword>
<feature type="region of interest" description="Disordered" evidence="1">
    <location>
        <begin position="229"/>
        <end position="248"/>
    </location>
</feature>
<proteinExistence type="predicted"/>
<organism evidence="2 3">
    <name type="scientific">Actinotalea lenta</name>
    <dbReference type="NCBI Taxonomy" id="3064654"/>
    <lineage>
        <taxon>Bacteria</taxon>
        <taxon>Bacillati</taxon>
        <taxon>Actinomycetota</taxon>
        <taxon>Actinomycetes</taxon>
        <taxon>Micrococcales</taxon>
        <taxon>Cellulomonadaceae</taxon>
        <taxon>Actinotalea</taxon>
    </lineage>
</organism>
<gene>
    <name evidence="2" type="ORF">Q6348_15330</name>
</gene>
<protein>
    <submittedName>
        <fullName evidence="2">TIGR03089 family protein</fullName>
    </submittedName>
</protein>